<gene>
    <name evidence="2" type="ORF">GQ26_0091470</name>
</gene>
<sequence>MLEHCTTFWCRVKAGSVPAKTIIRKTRFLLMISAARKIRQTYSGEEWHEVELQPELIENTISVNIPETSMSISKGKRKVQFAPICTTICVEAVHKAPVHQIDDLCYTLGSFSPDVHEDTIGYIFNHPDDEQYHMRLLRKVDQDVNLCSLQDVLSGSNSLATPVHGSDELSRRDRLYLAVILACGVLQLYGSWLKRQWGTKDVLFAQDSHQGFTNFEHPYLVWRISDSSNYGSAITSTTTRIYNEILLPLAIALIELSLGKTISALYRFEDHGPTEREMHFNTATRVLRLVYCESGTNYGDVVKQCLYWPRDKGERFEDPQFDESIFDTVVSPLLKDFDYFEGVSQMH</sequence>
<proteinExistence type="predicted"/>
<name>A0A093VAH4_TALMA</name>
<comment type="caution">
    <text evidence="2">The sequence shown here is derived from an EMBL/GenBank/DDBJ whole genome shotgun (WGS) entry which is preliminary data.</text>
</comment>
<accession>A0A093VAH4</accession>
<feature type="domain" description="DUF7580" evidence="1">
    <location>
        <begin position="142"/>
        <end position="338"/>
    </location>
</feature>
<dbReference type="AlphaFoldDB" id="A0A093VAH4"/>
<evidence type="ECO:0000313" key="2">
    <source>
        <dbReference type="EMBL" id="KFX49517.1"/>
    </source>
</evidence>
<protein>
    <recommendedName>
        <fullName evidence="1">DUF7580 domain-containing protein</fullName>
    </recommendedName>
</protein>
<dbReference type="InterPro" id="IPR056002">
    <property type="entry name" value="DUF7580"/>
</dbReference>
<organism evidence="2">
    <name type="scientific">Talaromyces marneffei PM1</name>
    <dbReference type="NCBI Taxonomy" id="1077442"/>
    <lineage>
        <taxon>Eukaryota</taxon>
        <taxon>Fungi</taxon>
        <taxon>Dikarya</taxon>
        <taxon>Ascomycota</taxon>
        <taxon>Pezizomycotina</taxon>
        <taxon>Eurotiomycetes</taxon>
        <taxon>Eurotiomycetidae</taxon>
        <taxon>Eurotiales</taxon>
        <taxon>Trichocomaceae</taxon>
        <taxon>Talaromyces</taxon>
        <taxon>Talaromyces sect. Talaromyces</taxon>
    </lineage>
</organism>
<dbReference type="EMBL" id="JPOX01000009">
    <property type="protein sequence ID" value="KFX49517.1"/>
    <property type="molecule type" value="Genomic_DNA"/>
</dbReference>
<evidence type="ECO:0000259" key="1">
    <source>
        <dbReference type="Pfam" id="PF24476"/>
    </source>
</evidence>
<reference evidence="2" key="1">
    <citation type="journal article" date="2014" name="PLoS Genet.">
        <title>Signature Gene Expression Reveals Novel Clues to the Molecular Mechanisms of Dimorphic Transition in Penicillium marneffei.</title>
        <authorList>
            <person name="Yang E."/>
            <person name="Wang G."/>
            <person name="Cai J."/>
            <person name="Woo P.C."/>
            <person name="Lau S.K."/>
            <person name="Yuen K.-Y."/>
            <person name="Chow W.-N."/>
            <person name="Lin X."/>
        </authorList>
    </citation>
    <scope>NUCLEOTIDE SEQUENCE [LARGE SCALE GENOMIC DNA]</scope>
    <source>
        <strain evidence="2">PM1</strain>
    </source>
</reference>
<dbReference type="Pfam" id="PF24476">
    <property type="entry name" value="DUF7580"/>
    <property type="match status" value="1"/>
</dbReference>
<dbReference type="eggNOG" id="ENOG502SNN1">
    <property type="taxonomic scope" value="Eukaryota"/>
</dbReference>
<dbReference type="PANTHER" id="PTHR35186">
    <property type="entry name" value="ANK_REP_REGION DOMAIN-CONTAINING PROTEIN"/>
    <property type="match status" value="1"/>
</dbReference>
<dbReference type="PANTHER" id="PTHR35186:SF4">
    <property type="entry name" value="PRION-INHIBITION AND PROPAGATION HELO DOMAIN-CONTAINING PROTEIN"/>
    <property type="match status" value="1"/>
</dbReference>
<dbReference type="HOGENOM" id="CLU_799684_0_0_1"/>